<accession>A0A429V8H6</accession>
<gene>
    <name evidence="1" type="ORF">HMF7854_04440</name>
</gene>
<name>A0A429V8H6_9SPHN</name>
<dbReference type="InterPro" id="IPR008767">
    <property type="entry name" value="Phage_SPP1_head-tail_adaptor"/>
</dbReference>
<dbReference type="AlphaFoldDB" id="A0A429V8H6"/>
<keyword evidence="2" id="KW-1185">Reference proteome</keyword>
<protein>
    <submittedName>
        <fullName evidence="1">Head-tail adaptor protein</fullName>
    </submittedName>
</protein>
<proteinExistence type="predicted"/>
<evidence type="ECO:0000313" key="1">
    <source>
        <dbReference type="EMBL" id="RST30157.1"/>
    </source>
</evidence>
<evidence type="ECO:0000313" key="2">
    <source>
        <dbReference type="Proteomes" id="UP000274661"/>
    </source>
</evidence>
<dbReference type="Proteomes" id="UP000274661">
    <property type="component" value="Unassembled WGS sequence"/>
</dbReference>
<reference evidence="1 2" key="1">
    <citation type="submission" date="2018-12" db="EMBL/GenBank/DDBJ databases">
        <title>Sphingomonas sp. HMF7854 Genome sequencing and assembly.</title>
        <authorList>
            <person name="Cha I."/>
            <person name="Kang H."/>
            <person name="Kim H."/>
            <person name="Kang J."/>
            <person name="Joh K."/>
        </authorList>
    </citation>
    <scope>NUCLEOTIDE SEQUENCE [LARGE SCALE GENOMIC DNA]</scope>
    <source>
        <strain evidence="1 2">HMF7854</strain>
    </source>
</reference>
<dbReference type="InterPro" id="IPR038666">
    <property type="entry name" value="SSP1_head-tail_sf"/>
</dbReference>
<dbReference type="Pfam" id="PF05521">
    <property type="entry name" value="Phage_HCP"/>
    <property type="match status" value="1"/>
</dbReference>
<dbReference type="OrthoDB" id="7506397at2"/>
<sequence>MVKRALTGRLRDLIRIEQPVAADGFDSAGKGTWTPVAEVWAEVEDTLPRRGEQVTDGIDLVTRAARVTIRYREDIMASMRVTVGRYVREGDGQIWQARRTAQIVSAPAILGRREALVFMIEDYSSAGNAA</sequence>
<dbReference type="Gene3D" id="2.40.10.270">
    <property type="entry name" value="Bacteriophage SPP1 head-tail adaptor protein"/>
    <property type="match status" value="1"/>
</dbReference>
<organism evidence="1 2">
    <name type="scientific">Sphingomonas ginkgonis</name>
    <dbReference type="NCBI Taxonomy" id="2315330"/>
    <lineage>
        <taxon>Bacteria</taxon>
        <taxon>Pseudomonadati</taxon>
        <taxon>Pseudomonadota</taxon>
        <taxon>Alphaproteobacteria</taxon>
        <taxon>Sphingomonadales</taxon>
        <taxon>Sphingomonadaceae</taxon>
        <taxon>Sphingomonas</taxon>
    </lineage>
</organism>
<comment type="caution">
    <text evidence="1">The sequence shown here is derived from an EMBL/GenBank/DDBJ whole genome shotgun (WGS) entry which is preliminary data.</text>
</comment>
<dbReference type="EMBL" id="RWJF01000001">
    <property type="protein sequence ID" value="RST30157.1"/>
    <property type="molecule type" value="Genomic_DNA"/>
</dbReference>